<sequence length="386" mass="43525">MSLRISLILLFVSYVAGLSPFESDDFPFEEELEDLEGLAWTEVEDKNIDGDNETSVPAYKSAEFKHYLPVLKLPESLRIPASLVQKGLFRPEPGTQPVPSAVKRILLPLRITSVKPNVDKRVEVLCHLDRIYVRVLRSMFSNRLAWKYLKFGSCPVNQATSKHYYFLHYLKGCSLQRQESADRVIFSNTVYYRPPAPKGPVARELPFSVAVQCRYNKFFRSYKIGFFPRLQGGTVHKILNSDSTIRLSAYDASWKPLQHGHGYSIGQPMYFEVKTGAPRHGGKIYVNNCHISASQHPESTDKYPVVEKAGCMVDSKASSASKFISHTETSVKFSVGAFVPKEMIGQARKVLYLHCEVTVGPAEPSFAYKSCTFDWNTRTCPGDMKG</sequence>
<dbReference type="PROSITE" id="PS51034">
    <property type="entry name" value="ZP_2"/>
    <property type="match status" value="1"/>
</dbReference>
<dbReference type="SMART" id="SM00241">
    <property type="entry name" value="ZP"/>
    <property type="match status" value="1"/>
</dbReference>
<dbReference type="GO" id="GO:0031012">
    <property type="term" value="C:extracellular matrix"/>
    <property type="evidence" value="ECO:0007669"/>
    <property type="project" value="TreeGrafter"/>
</dbReference>
<dbReference type="InterPro" id="IPR042235">
    <property type="entry name" value="ZP-C_dom"/>
</dbReference>
<dbReference type="Gene3D" id="2.60.40.3210">
    <property type="entry name" value="Zona pellucida, ZP-N domain"/>
    <property type="match status" value="1"/>
</dbReference>
<keyword evidence="2" id="KW-0732">Signal</keyword>
<feature type="chain" id="PRO_5027033570" evidence="2">
    <location>
        <begin position="18"/>
        <end position="386"/>
    </location>
</feature>
<dbReference type="RefSeq" id="XP_030634792.1">
    <property type="nucleotide sequence ID" value="XM_030778932.1"/>
</dbReference>
<dbReference type="OrthoDB" id="8961289at2759"/>
<dbReference type="AlphaFoldDB" id="A0A6J2VRV6"/>
<keyword evidence="1" id="KW-1015">Disulfide bond</keyword>
<proteinExistence type="predicted"/>
<dbReference type="InterPro" id="IPR055356">
    <property type="entry name" value="ZP-N"/>
</dbReference>
<keyword evidence="4" id="KW-1185">Reference proteome</keyword>
<dbReference type="GO" id="GO:0007339">
    <property type="term" value="P:binding of sperm to zona pellucida"/>
    <property type="evidence" value="ECO:0007669"/>
    <property type="project" value="TreeGrafter"/>
</dbReference>
<dbReference type="GO" id="GO:0032190">
    <property type="term" value="F:acrosin binding"/>
    <property type="evidence" value="ECO:0007669"/>
    <property type="project" value="TreeGrafter"/>
</dbReference>
<dbReference type="GO" id="GO:0035803">
    <property type="term" value="P:egg coat formation"/>
    <property type="evidence" value="ECO:0007669"/>
    <property type="project" value="TreeGrafter"/>
</dbReference>
<reference evidence="5" key="1">
    <citation type="submission" date="2025-08" db="UniProtKB">
        <authorList>
            <consortium name="RefSeq"/>
        </authorList>
    </citation>
    <scope>IDENTIFICATION</scope>
</reference>
<dbReference type="PANTHER" id="PTHR11576">
    <property type="entry name" value="ZONA PELLUCIDA SPERM-BINDING PROTEIN 3"/>
    <property type="match status" value="1"/>
</dbReference>
<dbReference type="FunFam" id="2.60.40.4100:FF:000002">
    <property type="entry name" value="Zona pellucida sperm-binding protein 3"/>
    <property type="match status" value="1"/>
</dbReference>
<dbReference type="Pfam" id="PF00100">
    <property type="entry name" value="Zona_pellucida"/>
    <property type="match status" value="1"/>
</dbReference>
<dbReference type="PANTHER" id="PTHR11576:SF26">
    <property type="entry name" value="ZONA PELLUCIDA GLYCOPROTEIN 3D TANDEM DUPLICATE 2"/>
    <property type="match status" value="1"/>
</dbReference>
<dbReference type="Pfam" id="PF23344">
    <property type="entry name" value="ZP-N"/>
    <property type="match status" value="1"/>
</dbReference>
<dbReference type="Proteomes" id="UP000504632">
    <property type="component" value="Chromosome 7"/>
</dbReference>
<evidence type="ECO:0000256" key="2">
    <source>
        <dbReference type="SAM" id="SignalP"/>
    </source>
</evidence>
<organism evidence="4 5">
    <name type="scientific">Chanos chanos</name>
    <name type="common">Milkfish</name>
    <name type="synonym">Mugil chanos</name>
    <dbReference type="NCBI Taxonomy" id="29144"/>
    <lineage>
        <taxon>Eukaryota</taxon>
        <taxon>Metazoa</taxon>
        <taxon>Chordata</taxon>
        <taxon>Craniata</taxon>
        <taxon>Vertebrata</taxon>
        <taxon>Euteleostomi</taxon>
        <taxon>Actinopterygii</taxon>
        <taxon>Neopterygii</taxon>
        <taxon>Teleostei</taxon>
        <taxon>Ostariophysi</taxon>
        <taxon>Gonorynchiformes</taxon>
        <taxon>Chanidae</taxon>
        <taxon>Chanos</taxon>
    </lineage>
</organism>
<dbReference type="InterPro" id="IPR001507">
    <property type="entry name" value="ZP_dom"/>
</dbReference>
<dbReference type="GeneID" id="115815961"/>
<evidence type="ECO:0000259" key="3">
    <source>
        <dbReference type="PROSITE" id="PS51034"/>
    </source>
</evidence>
<feature type="signal peptide" evidence="2">
    <location>
        <begin position="1"/>
        <end position="17"/>
    </location>
</feature>
<evidence type="ECO:0000313" key="4">
    <source>
        <dbReference type="Proteomes" id="UP000504632"/>
    </source>
</evidence>
<dbReference type="InterPro" id="IPR055355">
    <property type="entry name" value="ZP-C"/>
</dbReference>
<dbReference type="InParanoid" id="A0A6J2VRV6"/>
<evidence type="ECO:0000256" key="1">
    <source>
        <dbReference type="ARBA" id="ARBA00023157"/>
    </source>
</evidence>
<gene>
    <name evidence="5" type="primary">zp3c</name>
</gene>
<feature type="domain" description="ZP" evidence="3">
    <location>
        <begin position="125"/>
        <end position="378"/>
    </location>
</feature>
<dbReference type="CTD" id="563179"/>
<accession>A0A6J2VRV6</accession>
<protein>
    <submittedName>
        <fullName evidence="5">Uncharacterized protein zp3c</fullName>
    </submittedName>
</protein>
<evidence type="ECO:0000313" key="5">
    <source>
        <dbReference type="RefSeq" id="XP_030634792.1"/>
    </source>
</evidence>
<dbReference type="GO" id="GO:2000344">
    <property type="term" value="P:positive regulation of acrosome reaction"/>
    <property type="evidence" value="ECO:0007669"/>
    <property type="project" value="TreeGrafter"/>
</dbReference>
<name>A0A6J2VRV6_CHACN</name>
<dbReference type="Gene3D" id="2.60.40.4100">
    <property type="entry name" value="Zona pellucida, ZP-C domain"/>
    <property type="match status" value="1"/>
</dbReference>